<dbReference type="Proteomes" id="UP000030765">
    <property type="component" value="Unassembled WGS sequence"/>
</dbReference>
<organism evidence="2">
    <name type="scientific">Anopheles sinensis</name>
    <name type="common">Mosquito</name>
    <dbReference type="NCBI Taxonomy" id="74873"/>
    <lineage>
        <taxon>Eukaryota</taxon>
        <taxon>Metazoa</taxon>
        <taxon>Ecdysozoa</taxon>
        <taxon>Arthropoda</taxon>
        <taxon>Hexapoda</taxon>
        <taxon>Insecta</taxon>
        <taxon>Pterygota</taxon>
        <taxon>Neoptera</taxon>
        <taxon>Endopterygota</taxon>
        <taxon>Diptera</taxon>
        <taxon>Nematocera</taxon>
        <taxon>Culicoidea</taxon>
        <taxon>Culicidae</taxon>
        <taxon>Anophelinae</taxon>
        <taxon>Anopheles</taxon>
    </lineage>
</organism>
<evidence type="ECO:0000313" key="2">
    <source>
        <dbReference type="EMBL" id="KFB46659.1"/>
    </source>
</evidence>
<evidence type="ECO:0000313" key="3">
    <source>
        <dbReference type="EnsemblMetazoa" id="ASIC014566-PA"/>
    </source>
</evidence>
<keyword evidence="4" id="KW-1185">Reference proteome</keyword>
<accession>A0A084W8W5</accession>
<reference evidence="3" key="2">
    <citation type="submission" date="2020-05" db="UniProtKB">
        <authorList>
            <consortium name="EnsemblMetazoa"/>
        </authorList>
    </citation>
    <scope>IDENTIFICATION</scope>
</reference>
<dbReference type="EnsemblMetazoa" id="ASIC014566-RA">
    <property type="protein sequence ID" value="ASIC014566-PA"/>
    <property type="gene ID" value="ASIC014566"/>
</dbReference>
<dbReference type="VEuPathDB" id="VectorBase:ASIC014566"/>
<proteinExistence type="predicted"/>
<evidence type="ECO:0000313" key="4">
    <source>
        <dbReference type="Proteomes" id="UP000030765"/>
    </source>
</evidence>
<reference evidence="2 4" key="1">
    <citation type="journal article" date="2014" name="BMC Genomics">
        <title>Genome sequence of Anopheles sinensis provides insight into genetics basis of mosquito competence for malaria parasites.</title>
        <authorList>
            <person name="Zhou D."/>
            <person name="Zhang D."/>
            <person name="Ding G."/>
            <person name="Shi L."/>
            <person name="Hou Q."/>
            <person name="Ye Y."/>
            <person name="Xu Y."/>
            <person name="Zhou H."/>
            <person name="Xiong C."/>
            <person name="Li S."/>
            <person name="Yu J."/>
            <person name="Hong S."/>
            <person name="Yu X."/>
            <person name="Zou P."/>
            <person name="Chen C."/>
            <person name="Chang X."/>
            <person name="Wang W."/>
            <person name="Lv Y."/>
            <person name="Sun Y."/>
            <person name="Ma L."/>
            <person name="Shen B."/>
            <person name="Zhu C."/>
        </authorList>
    </citation>
    <scope>NUCLEOTIDE SEQUENCE [LARGE SCALE GENOMIC DNA]</scope>
</reference>
<sequence>MDGSIESGSAVEKGEKQTLQSGGPGQGQIRSREDRSPPAKAKARKSTDSTIGALRQTYGGPGGGRRSINPAPYFLPSQ</sequence>
<gene>
    <name evidence="2" type="ORF">ZHAS_00014566</name>
</gene>
<evidence type="ECO:0000256" key="1">
    <source>
        <dbReference type="SAM" id="MobiDB-lite"/>
    </source>
</evidence>
<dbReference type="EMBL" id="ATLV01021519">
    <property type="status" value="NOT_ANNOTATED_CDS"/>
    <property type="molecule type" value="Genomic_DNA"/>
</dbReference>
<protein>
    <submittedName>
        <fullName evidence="2 3">Protein phosphatase 2C domain containing protein</fullName>
    </submittedName>
</protein>
<dbReference type="AlphaFoldDB" id="A0A084W8W5"/>
<feature type="region of interest" description="Disordered" evidence="1">
    <location>
        <begin position="1"/>
        <end position="78"/>
    </location>
</feature>
<name>A0A084W8W5_ANOSI</name>
<dbReference type="EMBL" id="KE525319">
    <property type="protein sequence ID" value="KFB46659.1"/>
    <property type="molecule type" value="Genomic_DNA"/>
</dbReference>